<dbReference type="PANTHER" id="PTHR36507">
    <property type="entry name" value="BLL1555 PROTEIN"/>
    <property type="match status" value="1"/>
</dbReference>
<dbReference type="SUPFAM" id="SSF49503">
    <property type="entry name" value="Cupredoxins"/>
    <property type="match status" value="1"/>
</dbReference>
<proteinExistence type="predicted"/>
<evidence type="ECO:0000256" key="1">
    <source>
        <dbReference type="ARBA" id="ARBA00022723"/>
    </source>
</evidence>
<dbReference type="EMBL" id="JAAGVY010000122">
    <property type="protein sequence ID" value="NEN25908.1"/>
    <property type="molecule type" value="Genomic_DNA"/>
</dbReference>
<organism evidence="5 6">
    <name type="scientific">Cryomorpha ignava</name>
    <dbReference type="NCBI Taxonomy" id="101383"/>
    <lineage>
        <taxon>Bacteria</taxon>
        <taxon>Pseudomonadati</taxon>
        <taxon>Bacteroidota</taxon>
        <taxon>Flavobacteriia</taxon>
        <taxon>Flavobacteriales</taxon>
        <taxon>Cryomorphaceae</taxon>
        <taxon>Cryomorpha</taxon>
    </lineage>
</organism>
<gene>
    <name evidence="5" type="ORF">G3O08_20665</name>
</gene>
<feature type="signal peptide" evidence="3">
    <location>
        <begin position="1"/>
        <end position="27"/>
    </location>
</feature>
<dbReference type="GO" id="GO:0009055">
    <property type="term" value="F:electron transfer activity"/>
    <property type="evidence" value="ECO:0007669"/>
    <property type="project" value="InterPro"/>
</dbReference>
<dbReference type="AlphaFoldDB" id="A0A7K3WWI0"/>
<evidence type="ECO:0000256" key="2">
    <source>
        <dbReference type="ARBA" id="ARBA00023008"/>
    </source>
</evidence>
<dbReference type="InterPro" id="IPR052721">
    <property type="entry name" value="ET_Amicyanin"/>
</dbReference>
<name>A0A7K3WWI0_9FLAO</name>
<dbReference type="GO" id="GO:0005507">
    <property type="term" value="F:copper ion binding"/>
    <property type="evidence" value="ECO:0007669"/>
    <property type="project" value="InterPro"/>
</dbReference>
<keyword evidence="6" id="KW-1185">Reference proteome</keyword>
<dbReference type="Gene3D" id="2.60.40.420">
    <property type="entry name" value="Cupredoxins - blue copper proteins"/>
    <property type="match status" value="1"/>
</dbReference>
<dbReference type="RefSeq" id="WP_204336978.1">
    <property type="nucleotide sequence ID" value="NZ_JAAGVY010000122.1"/>
</dbReference>
<evidence type="ECO:0000313" key="5">
    <source>
        <dbReference type="EMBL" id="NEN25908.1"/>
    </source>
</evidence>
<evidence type="ECO:0000259" key="4">
    <source>
        <dbReference type="Pfam" id="PF00127"/>
    </source>
</evidence>
<dbReference type="Pfam" id="PF00127">
    <property type="entry name" value="Copper-bind"/>
    <property type="match status" value="1"/>
</dbReference>
<dbReference type="InterPro" id="IPR008972">
    <property type="entry name" value="Cupredoxin"/>
</dbReference>
<comment type="caution">
    <text evidence="5">The sequence shown here is derived from an EMBL/GenBank/DDBJ whole genome shotgun (WGS) entry which is preliminary data.</text>
</comment>
<keyword evidence="3" id="KW-0732">Signal</keyword>
<reference evidence="5 6" key="1">
    <citation type="submission" date="2020-02" db="EMBL/GenBank/DDBJ databases">
        <title>Out from the shadows clarifying the taxonomy of the family Cryomorphaceae and related taxa by utilizing the GTDB taxonomic framework.</title>
        <authorList>
            <person name="Bowman J.P."/>
        </authorList>
    </citation>
    <scope>NUCLEOTIDE SEQUENCE [LARGE SCALE GENOMIC DNA]</scope>
    <source>
        <strain evidence="5 6">QSSC 1-22</strain>
    </source>
</reference>
<evidence type="ECO:0000256" key="3">
    <source>
        <dbReference type="SAM" id="SignalP"/>
    </source>
</evidence>
<feature type="non-terminal residue" evidence="5">
    <location>
        <position position="166"/>
    </location>
</feature>
<accession>A0A7K3WWI0</accession>
<keyword evidence="1" id="KW-0479">Metal-binding</keyword>
<feature type="domain" description="Blue (type 1) copper" evidence="4">
    <location>
        <begin position="28"/>
        <end position="116"/>
    </location>
</feature>
<evidence type="ECO:0000313" key="6">
    <source>
        <dbReference type="Proteomes" id="UP000486602"/>
    </source>
</evidence>
<sequence length="166" mass="17998">MKKEYRNFLKICWSLCLFMTLATGAFAQVTHQVTVQNFEFSPADLVINEGDIVQWTNIGGFHNVDGTFETYPGNTESFGNDPGGAGWTYSYQFTTAGVNDYRCAIHPSSMVASVTVVAAFDCPDLEANFGDACDDGNSNTGADIITEGCECVGIPIFDCNELEANI</sequence>
<keyword evidence="2" id="KW-0186">Copper</keyword>
<protein>
    <recommendedName>
        <fullName evidence="4">Blue (type 1) copper domain-containing protein</fullName>
    </recommendedName>
</protein>
<dbReference type="Proteomes" id="UP000486602">
    <property type="component" value="Unassembled WGS sequence"/>
</dbReference>
<feature type="chain" id="PRO_5029541148" description="Blue (type 1) copper domain-containing protein" evidence="3">
    <location>
        <begin position="28"/>
        <end position="166"/>
    </location>
</feature>
<dbReference type="InterPro" id="IPR000923">
    <property type="entry name" value="BlueCu_1"/>
</dbReference>
<dbReference type="PANTHER" id="PTHR36507:SF1">
    <property type="entry name" value="BLL1555 PROTEIN"/>
    <property type="match status" value="1"/>
</dbReference>